<evidence type="ECO:0000259" key="4">
    <source>
        <dbReference type="Pfam" id="PF04355"/>
    </source>
</evidence>
<protein>
    <recommendedName>
        <fullName evidence="4">Outer membrane protein assembly factor BamE domain-containing protein</fullName>
    </recommendedName>
</protein>
<keyword evidence="6" id="KW-1185">Reference proteome</keyword>
<proteinExistence type="predicted"/>
<evidence type="ECO:0000313" key="5">
    <source>
        <dbReference type="EMBL" id="GGB92047.1"/>
    </source>
</evidence>
<dbReference type="EMBL" id="BMIJ01000003">
    <property type="protein sequence ID" value="GGB92047.1"/>
    <property type="molecule type" value="Genomic_DNA"/>
</dbReference>
<dbReference type="PROSITE" id="PS51257">
    <property type="entry name" value="PROKAR_LIPOPROTEIN"/>
    <property type="match status" value="1"/>
</dbReference>
<dbReference type="Pfam" id="PF04355">
    <property type="entry name" value="BamE"/>
    <property type="match status" value="1"/>
</dbReference>
<keyword evidence="2" id="KW-0472">Membrane</keyword>
<dbReference type="Proteomes" id="UP000629025">
    <property type="component" value="Unassembled WGS sequence"/>
</dbReference>
<accession>A0ABQ1KAM6</accession>
<evidence type="ECO:0000313" key="6">
    <source>
        <dbReference type="Proteomes" id="UP000629025"/>
    </source>
</evidence>
<gene>
    <name evidence="5" type="ORF">GCM10011352_17640</name>
</gene>
<dbReference type="Gene3D" id="3.30.1450.10">
    <property type="match status" value="1"/>
</dbReference>
<dbReference type="InterPro" id="IPR007450">
    <property type="entry name" value="BamE_dom"/>
</dbReference>
<keyword evidence="1 3" id="KW-0732">Signal</keyword>
<evidence type="ECO:0000256" key="1">
    <source>
        <dbReference type="ARBA" id="ARBA00022729"/>
    </source>
</evidence>
<organism evidence="5 6">
    <name type="scientific">Marinobacterium zhoushanense</name>
    <dbReference type="NCBI Taxonomy" id="1679163"/>
    <lineage>
        <taxon>Bacteria</taxon>
        <taxon>Pseudomonadati</taxon>
        <taxon>Pseudomonadota</taxon>
        <taxon>Gammaproteobacteria</taxon>
        <taxon>Oceanospirillales</taxon>
        <taxon>Oceanospirillaceae</taxon>
        <taxon>Marinobacterium</taxon>
    </lineage>
</organism>
<dbReference type="InterPro" id="IPR037873">
    <property type="entry name" value="BamE-like"/>
</dbReference>
<feature type="chain" id="PRO_5046927568" description="Outer membrane protein assembly factor BamE domain-containing protein" evidence="3">
    <location>
        <begin position="24"/>
        <end position="120"/>
    </location>
</feature>
<reference evidence="6" key="1">
    <citation type="journal article" date="2019" name="Int. J. Syst. Evol. Microbiol.">
        <title>The Global Catalogue of Microorganisms (GCM) 10K type strain sequencing project: providing services to taxonomists for standard genome sequencing and annotation.</title>
        <authorList>
            <consortium name="The Broad Institute Genomics Platform"/>
            <consortium name="The Broad Institute Genome Sequencing Center for Infectious Disease"/>
            <person name="Wu L."/>
            <person name="Ma J."/>
        </authorList>
    </citation>
    <scope>NUCLEOTIDE SEQUENCE [LARGE SCALE GENOMIC DNA]</scope>
    <source>
        <strain evidence="6">CGMCC 1.15341</strain>
    </source>
</reference>
<feature type="signal peptide" evidence="3">
    <location>
        <begin position="1"/>
        <end position="23"/>
    </location>
</feature>
<comment type="caution">
    <text evidence="5">The sequence shown here is derived from an EMBL/GenBank/DDBJ whole genome shotgun (WGS) entry which is preliminary data.</text>
</comment>
<feature type="domain" description="Outer membrane protein assembly factor BamE" evidence="4">
    <location>
        <begin position="27"/>
        <end position="96"/>
    </location>
</feature>
<sequence length="120" mass="13090">MVNVTKFFAVSMLGLFVAGCASTTSRFVTPDEVSDYLIEQTPADIKRVLGTPRTIKHIDPNTTVWTYHSDMIQNKKATQGQCEMVITFEGGKAVKAQVNATEFSPFAAPLATCNLMLDGL</sequence>
<dbReference type="RefSeq" id="WP_188747384.1">
    <property type="nucleotide sequence ID" value="NZ_BMIJ01000003.1"/>
</dbReference>
<evidence type="ECO:0000256" key="2">
    <source>
        <dbReference type="ARBA" id="ARBA00023136"/>
    </source>
</evidence>
<evidence type="ECO:0000256" key="3">
    <source>
        <dbReference type="SAM" id="SignalP"/>
    </source>
</evidence>
<name>A0ABQ1KAM6_9GAMM</name>